<comment type="caution">
    <text evidence="1">The sequence shown here is derived from an EMBL/GenBank/DDBJ whole genome shotgun (WGS) entry which is preliminary data.</text>
</comment>
<reference evidence="1" key="1">
    <citation type="submission" date="2016-01" db="EMBL/GenBank/DDBJ databases">
        <authorList>
            <person name="Peeters C."/>
        </authorList>
    </citation>
    <scope>NUCLEOTIDE SEQUENCE [LARGE SCALE GENOMIC DNA]</scope>
    <source>
        <strain evidence="1">LMG 22940</strain>
    </source>
</reference>
<dbReference type="AlphaFoldDB" id="A0A158KR65"/>
<evidence type="ECO:0008006" key="3">
    <source>
        <dbReference type="Google" id="ProtNLM"/>
    </source>
</evidence>
<sequence>MDGPPSLSPSPSDVRSCHSRSYKAASSCLAFGACSAGSRRATRLRPFRLASRCLGSPHRQMQSSLHRAAAHTPGNCKVLVKIDVEGGEVLVLNGLGNVEHFSSFAALLKILHLVPAYIRWLLENFDVELLDPRESALVRVEPPTTEYTWNFSYGMAAFTRTMRSFSNVIMYIGEIMWIWKLCGVRHSRRVPCESPKRSARIRGSANYA</sequence>
<dbReference type="Proteomes" id="UP000054770">
    <property type="component" value="Unassembled WGS sequence"/>
</dbReference>
<name>A0A158KR65_9BURK</name>
<evidence type="ECO:0000313" key="1">
    <source>
        <dbReference type="EMBL" id="SAL83574.1"/>
    </source>
</evidence>
<gene>
    <name evidence="1" type="ORF">AWB68_06963</name>
</gene>
<protein>
    <recommendedName>
        <fullName evidence="3">Methyltransferase FkbM domain-containing protein</fullName>
    </recommendedName>
</protein>
<accession>A0A158KR65</accession>
<evidence type="ECO:0000313" key="2">
    <source>
        <dbReference type="Proteomes" id="UP000054770"/>
    </source>
</evidence>
<organism evidence="1 2">
    <name type="scientific">Caballeronia choica</name>
    <dbReference type="NCBI Taxonomy" id="326476"/>
    <lineage>
        <taxon>Bacteria</taxon>
        <taxon>Pseudomonadati</taxon>
        <taxon>Pseudomonadota</taxon>
        <taxon>Betaproteobacteria</taxon>
        <taxon>Burkholderiales</taxon>
        <taxon>Burkholderiaceae</taxon>
        <taxon>Caballeronia</taxon>
    </lineage>
</organism>
<proteinExistence type="predicted"/>
<dbReference type="EMBL" id="FCON02000140">
    <property type="protein sequence ID" value="SAL83574.1"/>
    <property type="molecule type" value="Genomic_DNA"/>
</dbReference>
<keyword evidence="2" id="KW-1185">Reference proteome</keyword>